<accession>A0A1H6BKE1</accession>
<evidence type="ECO:0000313" key="2">
    <source>
        <dbReference type="Proteomes" id="UP000236732"/>
    </source>
</evidence>
<proteinExistence type="predicted"/>
<evidence type="ECO:0000313" key="1">
    <source>
        <dbReference type="EMBL" id="SEG60837.1"/>
    </source>
</evidence>
<protein>
    <submittedName>
        <fullName evidence="1">Uncharacterized protein</fullName>
    </submittedName>
</protein>
<dbReference type="Proteomes" id="UP000236732">
    <property type="component" value="Unassembled WGS sequence"/>
</dbReference>
<dbReference type="RefSeq" id="WP_146103640.1">
    <property type="nucleotide sequence ID" value="NZ_FNVT01000003.1"/>
</dbReference>
<organism evidence="1 2">
    <name type="scientific">Nonomuraea solani</name>
    <dbReference type="NCBI Taxonomy" id="1144553"/>
    <lineage>
        <taxon>Bacteria</taxon>
        <taxon>Bacillati</taxon>
        <taxon>Actinomycetota</taxon>
        <taxon>Actinomycetes</taxon>
        <taxon>Streptosporangiales</taxon>
        <taxon>Streptosporangiaceae</taxon>
        <taxon>Nonomuraea</taxon>
    </lineage>
</organism>
<dbReference type="OrthoDB" id="3542863at2"/>
<dbReference type="EMBL" id="FNVT01000003">
    <property type="protein sequence ID" value="SEG60837.1"/>
    <property type="molecule type" value="Genomic_DNA"/>
</dbReference>
<dbReference type="AlphaFoldDB" id="A0A1H6BKE1"/>
<name>A0A1H6BKE1_9ACTN</name>
<sequence length="98" mass="11178">MSEEEPTRRPTVIVPHIAWVRRSDNMEYGMMGSIKAFSIHFFLNRYNLNPRLPGCTGIAMQGGEFMTADDAREAAEEIRNEWRKSLAAPYEGQLKEAS</sequence>
<gene>
    <name evidence="1" type="ORF">SAMN05444920_103437</name>
</gene>
<keyword evidence="2" id="KW-1185">Reference proteome</keyword>
<reference evidence="1 2" key="1">
    <citation type="submission" date="2016-10" db="EMBL/GenBank/DDBJ databases">
        <authorList>
            <person name="de Groot N.N."/>
        </authorList>
    </citation>
    <scope>NUCLEOTIDE SEQUENCE [LARGE SCALE GENOMIC DNA]</scope>
    <source>
        <strain evidence="1 2">CGMCC 4.7037</strain>
    </source>
</reference>